<dbReference type="Proteomes" id="UP001058074">
    <property type="component" value="Unassembled WGS sequence"/>
</dbReference>
<keyword evidence="2" id="KW-1185">Reference proteome</keyword>
<reference evidence="1" key="1">
    <citation type="journal article" date="2025" name="Int. J. Syst. Evol. Microbiol.">
        <title>Inconstantimicrobium mannanitabidum sp. nov., a novel member of the family Clostridiaceae isolated from anoxic soil under the treatment of reductive soil disinfestation.</title>
        <authorList>
            <person name="Ueki A."/>
            <person name="Tonouchi A."/>
            <person name="Honma S."/>
            <person name="Kaku N."/>
            <person name="Ueki K."/>
        </authorList>
    </citation>
    <scope>NUCLEOTIDE SEQUENCE</scope>
    <source>
        <strain evidence="1">TW13</strain>
    </source>
</reference>
<evidence type="ECO:0000313" key="1">
    <source>
        <dbReference type="EMBL" id="GKX65218.1"/>
    </source>
</evidence>
<dbReference type="EMBL" id="BROD01000001">
    <property type="protein sequence ID" value="GKX65218.1"/>
    <property type="molecule type" value="Genomic_DNA"/>
</dbReference>
<comment type="caution">
    <text evidence="1">The sequence shown here is derived from an EMBL/GenBank/DDBJ whole genome shotgun (WGS) entry which is preliminary data.</text>
</comment>
<evidence type="ECO:0000313" key="2">
    <source>
        <dbReference type="Proteomes" id="UP001058074"/>
    </source>
</evidence>
<accession>A0ACB5R883</accession>
<sequence>MDGKIKLLFGEPRGQTESSKEVCRLLKEYSKKFNDSFSTECLNFTDGELSAILKYCIDNNVNIDTVIPGIDEYEEDTDY</sequence>
<organism evidence="1 2">
    <name type="scientific">Inconstantimicrobium mannanitabidum</name>
    <dbReference type="NCBI Taxonomy" id="1604901"/>
    <lineage>
        <taxon>Bacteria</taxon>
        <taxon>Bacillati</taxon>
        <taxon>Bacillota</taxon>
        <taxon>Clostridia</taxon>
        <taxon>Eubacteriales</taxon>
        <taxon>Clostridiaceae</taxon>
        <taxon>Inconstantimicrobium</taxon>
    </lineage>
</organism>
<protein>
    <submittedName>
        <fullName evidence="1">Uncharacterized protein</fullName>
    </submittedName>
</protein>
<name>A0ACB5R883_9CLOT</name>
<proteinExistence type="predicted"/>
<gene>
    <name evidence="1" type="ORF">rsdtw13_04760</name>
</gene>